<dbReference type="FunFam" id="3.30.420.40:FF:000172">
    <property type="entry name" value="Heat shock 70 kDa protein"/>
    <property type="match status" value="1"/>
</dbReference>
<comment type="caution">
    <text evidence="6">The sequence shown here is derived from an EMBL/GenBank/DDBJ whole genome shotgun (WGS) entry which is preliminary data.</text>
</comment>
<sequence>MFDLPFSLFTLSGHDSQRQATKDAGVIAGLNVLRIINEPTAAALAYGLDKNLKGERNVLIFDLGGGTFDISILTIDEGSLFEVKATAGDTHLGGEDFDNRLVSHFTEEFKRKYKKDLTTNPRALRRLRTACEQAKRTLSSSTEATIEIGALIDGVDYYTKISRARFEELCSDLFRSTLEPVEKALRDAKMDKNQIHDIVMVGGSTHIPKVQSLLQNYFCGKLLNLSINLDEAVAYRAAVQAAIISGDKDAKIQDVLFVDVKPLSLGIETAGDTFSTYSDNQPGVCIQIFEGERAITKDNNLLGNFELTGVPPAPRGVPKVEVTFDMDANGILNVSANEVSSGKEKHITIKNERGKLSQSDIDRMLAEAERYKVEDERQKERISARNNLESYVFNVKQAVDQCGDKLSDADKALARDKCDENIKWLDANSLAEKEEFEERLKELTRVCSPLMTKLHSGGQSSNCGQQERGFGGHSGPTVEEVD</sequence>
<evidence type="ECO:0000256" key="2">
    <source>
        <dbReference type="ARBA" id="ARBA00022741"/>
    </source>
</evidence>
<proteinExistence type="inferred from homology"/>
<dbReference type="Gene3D" id="3.30.420.40">
    <property type="match status" value="2"/>
</dbReference>
<dbReference type="SUPFAM" id="SSF100934">
    <property type="entry name" value="Heat shock protein 70kD (HSP70), C-terminal subdomain"/>
    <property type="match status" value="1"/>
</dbReference>
<keyword evidence="2" id="KW-0547">Nucleotide-binding</keyword>
<dbReference type="InterPro" id="IPR018181">
    <property type="entry name" value="Heat_shock_70_CS"/>
</dbReference>
<accession>A0A9Q0MLZ9</accession>
<dbReference type="InterPro" id="IPR029047">
    <property type="entry name" value="HSP70_peptide-bd_sf"/>
</dbReference>
<dbReference type="SUPFAM" id="SSF53067">
    <property type="entry name" value="Actin-like ATPase domain"/>
    <property type="match status" value="2"/>
</dbReference>
<dbReference type="Pfam" id="PF00012">
    <property type="entry name" value="HSP70"/>
    <property type="match status" value="1"/>
</dbReference>
<dbReference type="Gene3D" id="1.20.1270.10">
    <property type="match status" value="1"/>
</dbReference>
<dbReference type="OrthoDB" id="2401965at2759"/>
<dbReference type="AlphaFoldDB" id="A0A9Q0MLZ9"/>
<dbReference type="InterPro" id="IPR043129">
    <property type="entry name" value="ATPase_NBD"/>
</dbReference>
<evidence type="ECO:0000256" key="1">
    <source>
        <dbReference type="ARBA" id="ARBA00007381"/>
    </source>
</evidence>
<evidence type="ECO:0000256" key="4">
    <source>
        <dbReference type="ARBA" id="ARBA00023016"/>
    </source>
</evidence>
<dbReference type="InterPro" id="IPR029048">
    <property type="entry name" value="HSP70_C_sf"/>
</dbReference>
<evidence type="ECO:0000256" key="5">
    <source>
        <dbReference type="SAM" id="MobiDB-lite"/>
    </source>
</evidence>
<keyword evidence="3" id="KW-0067">ATP-binding</keyword>
<keyword evidence="4 6" id="KW-0346">Stress response</keyword>
<dbReference type="Gene3D" id="3.90.640.10">
    <property type="entry name" value="Actin, Chain A, domain 4"/>
    <property type="match status" value="1"/>
</dbReference>
<keyword evidence="7" id="KW-1185">Reference proteome</keyword>
<feature type="region of interest" description="Disordered" evidence="5">
    <location>
        <begin position="455"/>
        <end position="482"/>
    </location>
</feature>
<evidence type="ECO:0000313" key="6">
    <source>
        <dbReference type="EMBL" id="KAJ6634306.1"/>
    </source>
</evidence>
<comment type="similarity">
    <text evidence="1">Belongs to the heat shock protein 70 family.</text>
</comment>
<evidence type="ECO:0000313" key="7">
    <source>
        <dbReference type="Proteomes" id="UP001151699"/>
    </source>
</evidence>
<evidence type="ECO:0000256" key="3">
    <source>
        <dbReference type="ARBA" id="ARBA00022840"/>
    </source>
</evidence>
<reference evidence="6" key="1">
    <citation type="submission" date="2022-07" db="EMBL/GenBank/DDBJ databases">
        <authorList>
            <person name="Trinca V."/>
            <person name="Uliana J.V.C."/>
            <person name="Torres T.T."/>
            <person name="Ward R.J."/>
            <person name="Monesi N."/>
        </authorList>
    </citation>
    <scope>NUCLEOTIDE SEQUENCE</scope>
    <source>
        <strain evidence="6">HSMRA1968</strain>
        <tissue evidence="6">Whole embryos</tissue>
    </source>
</reference>
<dbReference type="GO" id="GO:0005524">
    <property type="term" value="F:ATP binding"/>
    <property type="evidence" value="ECO:0007669"/>
    <property type="project" value="UniProtKB-KW"/>
</dbReference>
<dbReference type="PRINTS" id="PR00301">
    <property type="entry name" value="HEATSHOCK70"/>
</dbReference>
<organism evidence="6 7">
    <name type="scientific">Pseudolycoriella hygida</name>
    <dbReference type="NCBI Taxonomy" id="35572"/>
    <lineage>
        <taxon>Eukaryota</taxon>
        <taxon>Metazoa</taxon>
        <taxon>Ecdysozoa</taxon>
        <taxon>Arthropoda</taxon>
        <taxon>Hexapoda</taxon>
        <taxon>Insecta</taxon>
        <taxon>Pterygota</taxon>
        <taxon>Neoptera</taxon>
        <taxon>Endopterygota</taxon>
        <taxon>Diptera</taxon>
        <taxon>Nematocera</taxon>
        <taxon>Sciaroidea</taxon>
        <taxon>Sciaridae</taxon>
        <taxon>Pseudolycoriella</taxon>
    </lineage>
</organism>
<gene>
    <name evidence="6" type="primary">HSP70A2_6</name>
    <name evidence="6" type="ORF">Bhyg_16263</name>
</gene>
<dbReference type="FunFam" id="3.90.640.10:FF:000002">
    <property type="entry name" value="Heat shock 70 kDa"/>
    <property type="match status" value="1"/>
</dbReference>
<dbReference type="Proteomes" id="UP001151699">
    <property type="component" value="Unassembled WGS sequence"/>
</dbReference>
<name>A0A9Q0MLZ9_9DIPT</name>
<dbReference type="PROSITE" id="PS00329">
    <property type="entry name" value="HSP70_2"/>
    <property type="match status" value="1"/>
</dbReference>
<dbReference type="Gene3D" id="2.60.34.10">
    <property type="entry name" value="Substrate Binding Domain Of DNAk, Chain A, domain 1"/>
    <property type="match status" value="1"/>
</dbReference>
<dbReference type="SUPFAM" id="SSF100920">
    <property type="entry name" value="Heat shock protein 70kD (HSP70), peptide-binding domain"/>
    <property type="match status" value="1"/>
</dbReference>
<protein>
    <submittedName>
        <fullName evidence="6">Heat shock protein 70 A2</fullName>
    </submittedName>
</protein>
<dbReference type="FunFam" id="1.20.1270.10:FF:000024">
    <property type="entry name" value="Heat shock protein 70"/>
    <property type="match status" value="1"/>
</dbReference>
<dbReference type="InterPro" id="IPR013126">
    <property type="entry name" value="Hsp_70_fam"/>
</dbReference>
<dbReference type="FunFam" id="3.30.420.40:FF:000028">
    <property type="entry name" value="heat shock 70 kDa protein-like"/>
    <property type="match status" value="1"/>
</dbReference>
<dbReference type="EMBL" id="WJQU01000757">
    <property type="protein sequence ID" value="KAJ6634306.1"/>
    <property type="molecule type" value="Genomic_DNA"/>
</dbReference>
<dbReference type="PANTHER" id="PTHR19375">
    <property type="entry name" value="HEAT SHOCK PROTEIN 70KDA"/>
    <property type="match status" value="1"/>
</dbReference>
<dbReference type="GO" id="GO:0140662">
    <property type="term" value="F:ATP-dependent protein folding chaperone"/>
    <property type="evidence" value="ECO:0007669"/>
    <property type="project" value="InterPro"/>
</dbReference>
<dbReference type="PROSITE" id="PS01036">
    <property type="entry name" value="HSP70_3"/>
    <property type="match status" value="1"/>
</dbReference>